<dbReference type="AlphaFoldDB" id="A0A814VHM1"/>
<evidence type="ECO:0000256" key="1">
    <source>
        <dbReference type="SAM" id="MobiDB-lite"/>
    </source>
</evidence>
<reference evidence="3" key="1">
    <citation type="submission" date="2021-02" db="EMBL/GenBank/DDBJ databases">
        <authorList>
            <person name="Nowell W R."/>
        </authorList>
    </citation>
    <scope>NUCLEOTIDE SEQUENCE</scope>
</reference>
<dbReference type="PANTHER" id="PTHR13800">
    <property type="entry name" value="TRANSIENT RECEPTOR POTENTIAL CATION CHANNEL, SUBFAMILY M, MEMBER 6"/>
    <property type="match status" value="1"/>
</dbReference>
<dbReference type="Pfam" id="PF18139">
    <property type="entry name" value="LSDAT_euk"/>
    <property type="match status" value="1"/>
</dbReference>
<accession>A0A814VHM1</accession>
<dbReference type="GO" id="GO:0005261">
    <property type="term" value="F:monoatomic cation channel activity"/>
    <property type="evidence" value="ECO:0007669"/>
    <property type="project" value="TreeGrafter"/>
</dbReference>
<proteinExistence type="predicted"/>
<dbReference type="InterPro" id="IPR050927">
    <property type="entry name" value="TRPM"/>
</dbReference>
<organism evidence="3 5">
    <name type="scientific">Didymodactylos carnosus</name>
    <dbReference type="NCBI Taxonomy" id="1234261"/>
    <lineage>
        <taxon>Eukaryota</taxon>
        <taxon>Metazoa</taxon>
        <taxon>Spiralia</taxon>
        <taxon>Gnathifera</taxon>
        <taxon>Rotifera</taxon>
        <taxon>Eurotatoria</taxon>
        <taxon>Bdelloidea</taxon>
        <taxon>Philodinida</taxon>
        <taxon>Philodinidae</taxon>
        <taxon>Didymodactylos</taxon>
    </lineage>
</organism>
<dbReference type="EMBL" id="CAJNOQ010008199">
    <property type="protein sequence ID" value="CAF1190897.1"/>
    <property type="molecule type" value="Genomic_DNA"/>
</dbReference>
<dbReference type="PANTHER" id="PTHR13800:SF1">
    <property type="entry name" value="TRANSIENT RECEPTOR POTENTIAL CATION CHANNEL TRPM"/>
    <property type="match status" value="1"/>
</dbReference>
<dbReference type="InterPro" id="IPR041491">
    <property type="entry name" value="TRPM_SLOG"/>
</dbReference>
<dbReference type="EMBL" id="CAJOBC010008200">
    <property type="protein sequence ID" value="CAF3955146.1"/>
    <property type="molecule type" value="Genomic_DNA"/>
</dbReference>
<keyword evidence="5" id="KW-1185">Reference proteome</keyword>
<dbReference type="OrthoDB" id="10050890at2759"/>
<feature type="region of interest" description="Disordered" evidence="1">
    <location>
        <begin position="327"/>
        <end position="356"/>
    </location>
</feature>
<name>A0A814VHM1_9BILA</name>
<dbReference type="GO" id="GO:0005886">
    <property type="term" value="C:plasma membrane"/>
    <property type="evidence" value="ECO:0007669"/>
    <property type="project" value="TreeGrafter"/>
</dbReference>
<gene>
    <name evidence="3" type="ORF">GPM918_LOCUS23201</name>
    <name evidence="4" type="ORF">SRO942_LOCUS23200</name>
</gene>
<feature type="non-terminal residue" evidence="3">
    <location>
        <position position="1"/>
    </location>
</feature>
<comment type="caution">
    <text evidence="3">The sequence shown here is derived from an EMBL/GenBank/DDBJ whole genome shotgun (WGS) entry which is preliminary data.</text>
</comment>
<dbReference type="Proteomes" id="UP000681722">
    <property type="component" value="Unassembled WGS sequence"/>
</dbReference>
<dbReference type="Proteomes" id="UP000663829">
    <property type="component" value="Unassembled WGS sequence"/>
</dbReference>
<evidence type="ECO:0000313" key="4">
    <source>
        <dbReference type="EMBL" id="CAF3955146.1"/>
    </source>
</evidence>
<feature type="domain" description="TRPM SLOG" evidence="2">
    <location>
        <begin position="112"/>
        <end position="303"/>
    </location>
</feature>
<dbReference type="GO" id="GO:0030001">
    <property type="term" value="P:metal ion transport"/>
    <property type="evidence" value="ECO:0007669"/>
    <property type="project" value="TreeGrafter"/>
</dbReference>
<protein>
    <recommendedName>
        <fullName evidence="2">TRPM SLOG domain-containing protein</fullName>
    </recommendedName>
</protein>
<evidence type="ECO:0000313" key="3">
    <source>
        <dbReference type="EMBL" id="CAF1190897.1"/>
    </source>
</evidence>
<evidence type="ECO:0000313" key="5">
    <source>
        <dbReference type="Proteomes" id="UP000663829"/>
    </source>
</evidence>
<evidence type="ECO:0000259" key="2">
    <source>
        <dbReference type="Pfam" id="PF18139"/>
    </source>
</evidence>
<sequence>MSARRRDASPPKYEEGFRQLQLRIPKCISFKPKNSADELCHCGRRLSAHEPKVLKKVLLEIWKLPKPRLIMSIIGGARYFKLAEGLEAKFINEIINVALKSGKNATKVPRIVIKQRFIKRLKTSTAWLITNGFNIGIVQLVGHAISKSRLTSVDKKKITAIGIAKYGCIKDFEKLKKPEHGENQPNNAHNVPFIGGEEVQPRQRGEQDLEMNHTHYILLDDGTLRQYDTEDYRTRLVHEIANDISIVPTVTIVVEGGRDTIKNMYYDLRRNIPVIIIDGSGRAADFFTRWLSYTKDEDSEDIKLNNNGMKDRDSDLPIDIGELYELPKDSTSRRRHQSDMQQLTTEDESNERNTSKTFSISDKSCLHSLVQKFDAHVNQIKDELAAIVSRDDELPKAKVKKQVKEKVDDCILQVLYCLQRGVRSNITIFKLDNDNDLSTTIFRSICKSHQKLIEKSDISRMTTAEYDQARLHPRLMQREKEIVSESVRHETRDEVNLQKDQLLDLALSWDAIEVAKELIIKGSLDNII</sequence>